<dbReference type="PANTHER" id="PTHR43179">
    <property type="entry name" value="RHAMNOSYLTRANSFERASE WBBL"/>
    <property type="match status" value="1"/>
</dbReference>
<dbReference type="EMBL" id="PIPS01000001">
    <property type="protein sequence ID" value="RUO45190.1"/>
    <property type="molecule type" value="Genomic_DNA"/>
</dbReference>
<dbReference type="CDD" id="cd04186">
    <property type="entry name" value="GT_2_like_c"/>
    <property type="match status" value="1"/>
</dbReference>
<accession>A0AA94EG63</accession>
<dbReference type="RefSeq" id="WP_126819571.1">
    <property type="nucleotide sequence ID" value="NZ_PIPS01000001.1"/>
</dbReference>
<protein>
    <recommendedName>
        <fullName evidence="1">Glycosyltransferase 2-like domain-containing protein</fullName>
    </recommendedName>
</protein>
<dbReference type="AlphaFoldDB" id="A0AA94EG63"/>
<comment type="caution">
    <text evidence="2">The sequence shown here is derived from an EMBL/GenBank/DDBJ whole genome shotgun (WGS) entry which is preliminary data.</text>
</comment>
<dbReference type="Gene3D" id="3.90.550.10">
    <property type="entry name" value="Spore Coat Polysaccharide Biosynthesis Protein SpsA, Chain A"/>
    <property type="match status" value="1"/>
</dbReference>
<gene>
    <name evidence="2" type="ORF">CWE23_04005</name>
</gene>
<dbReference type="InterPro" id="IPR029044">
    <property type="entry name" value="Nucleotide-diphossugar_trans"/>
</dbReference>
<keyword evidence="3" id="KW-1185">Reference proteome</keyword>
<dbReference type="Pfam" id="PF00535">
    <property type="entry name" value="Glycos_transf_2"/>
    <property type="match status" value="1"/>
</dbReference>
<evidence type="ECO:0000313" key="2">
    <source>
        <dbReference type="EMBL" id="RUO45190.1"/>
    </source>
</evidence>
<dbReference type="Proteomes" id="UP000286680">
    <property type="component" value="Unassembled WGS sequence"/>
</dbReference>
<reference evidence="3" key="1">
    <citation type="journal article" date="2018" name="Front. Microbiol.">
        <title>Genome-Based Analysis Reveals the Taxonomy and Diversity of the Family Idiomarinaceae.</title>
        <authorList>
            <person name="Liu Y."/>
            <person name="Lai Q."/>
            <person name="Shao Z."/>
        </authorList>
    </citation>
    <scope>NUCLEOTIDE SEQUENCE [LARGE SCALE GENOMIC DNA]</scope>
    <source>
        <strain evidence="3">SN-14</strain>
    </source>
</reference>
<organism evidence="2 3">
    <name type="scientific">Idiomarina aquatica</name>
    <dbReference type="NCBI Taxonomy" id="1327752"/>
    <lineage>
        <taxon>Bacteria</taxon>
        <taxon>Pseudomonadati</taxon>
        <taxon>Pseudomonadota</taxon>
        <taxon>Gammaproteobacteria</taxon>
        <taxon>Alteromonadales</taxon>
        <taxon>Idiomarinaceae</taxon>
        <taxon>Idiomarina</taxon>
    </lineage>
</organism>
<dbReference type="InterPro" id="IPR001173">
    <property type="entry name" value="Glyco_trans_2-like"/>
</dbReference>
<evidence type="ECO:0000259" key="1">
    <source>
        <dbReference type="Pfam" id="PF00535"/>
    </source>
</evidence>
<name>A0AA94EG63_9GAMM</name>
<feature type="domain" description="Glycosyltransferase 2-like" evidence="1">
    <location>
        <begin position="361"/>
        <end position="475"/>
    </location>
</feature>
<dbReference type="SUPFAM" id="SSF53448">
    <property type="entry name" value="Nucleotide-diphospho-sugar transferases"/>
    <property type="match status" value="1"/>
</dbReference>
<proteinExistence type="predicted"/>
<dbReference type="InterPro" id="IPR007739">
    <property type="entry name" value="RgpF"/>
</dbReference>
<dbReference type="PANTHER" id="PTHR43179:SF7">
    <property type="entry name" value="RHAMNOSYLTRANSFERASE WBBL"/>
    <property type="match status" value="1"/>
</dbReference>
<dbReference type="Pfam" id="PF05045">
    <property type="entry name" value="RgpF"/>
    <property type="match status" value="1"/>
</dbReference>
<sequence>MTTTTTSSHALVIHCFYVERARFLLERLKALNVHVDLWITCPPESNDSIVSVIENLGLSAHVRVFENRGMDILPFLKLLPELIEHSYEIVTKLHIKRGADELSAIWGNQLLGDMLSDDYIQAVNEVLKRDSAVRIAGLAPFFLSAKRLAFKNGETIREITDAVDLLNLPDRDWGFFAGTMFSAKPTTLSSLVSWCQKNEHKFESNYSADGQWVHALERLFALVAVSNCSPLENEAVTSTHAPEVALLHKGSQSLADRAFVVQRVGIGQGINQAYTRELAESLLHLEQNHRLFNEAQLLDVEAYPTEGAITGAIDSITYYLTIGQYSEQLSYSVAWQLAKYNQKHVDWSNWQKRKKQSGLVSIVIPVFNQPNLTLQCLTSLFSVDNATEFEVICVDNGSDVATRVVLAKMAGKHKNLKILRNKRNLNFALGCNIGFVASRGQYVVFLNNDTELTNGWLDRLIERLTVGDVFAAQPQLVYPDGDIQCMGVVFSHKSPLGYPIYAKMSPSECHAEKPRTFKAVTAACVAFNSEEFALVKGFDPIFINGQEDVDLCLRLSAITGKQAAYVPDSVVVHHESKSEGRRLNIEQNRWVYVQRWNNHIVADDLRHYEADGFAVLDWKVDKLDRAREIQVYRPRLEKVRHFPELTELTTLASTNKLLRAGHYVEAMQGYWHVAKTLGNEFRTLIHSFEQTKRYWLRSRNASTRRVGVVSASNAFRLSASDILQSSAEFQLIDCEDLSNCTVSSLDALFDSLVTKPLDVLLVRSASDITILYHQLILAVGYQLVWGAKVILVPNEGLVQALVDISVDDGQPVPVVCSGQLVELQRSSISEALLAAQADAIIELPLIRTSQRYRFLNDIRESARGNLGIKINGVSLAAFGKYVINSHKVFDVDVSASKGVPIQLFASDAFICLDSTVAIERADDLTLLINDAYILGIPIIINKEVSECLSITARKRITTIVDTEKKLTEVLSRLTPKLLLANGDDCVVEEDYCAGVQASLLKQFIAKIEHPRAQQLHWRNFFSDIIR</sequence>
<evidence type="ECO:0000313" key="3">
    <source>
        <dbReference type="Proteomes" id="UP000286680"/>
    </source>
</evidence>